<dbReference type="SUPFAM" id="SSF53597">
    <property type="entry name" value="Dihydrofolate reductase-like"/>
    <property type="match status" value="1"/>
</dbReference>
<organism evidence="2 3">
    <name type="scientific">Actinoplanes philippinensis</name>
    <dbReference type="NCBI Taxonomy" id="35752"/>
    <lineage>
        <taxon>Bacteria</taxon>
        <taxon>Bacillati</taxon>
        <taxon>Actinomycetota</taxon>
        <taxon>Actinomycetes</taxon>
        <taxon>Micromonosporales</taxon>
        <taxon>Micromonosporaceae</taxon>
        <taxon>Actinoplanes</taxon>
    </lineage>
</organism>
<sequence>MRKLAYFVAASIDGYIAAPDGTWDFFGAPDASIAFMTEHCPETLPTHVRAALGVDAPNRVFDTVLMGRHTYEPALRAGITSPYAHLKQVVFSRTIAGSDGVDVVADDPPAFVATLKQKPGGDIWLAGGGNLAGQLLPAVDELVLKLNPVIAGGGIPLAAAGFHPHRFVLESSTALADGVLVLRYRTAAGAYVGLGTAPGGHVDG</sequence>
<dbReference type="PANTHER" id="PTHR38011:SF11">
    <property type="entry name" value="2,5-DIAMINO-6-RIBOSYLAMINO-4(3H)-PYRIMIDINONE 5'-PHOSPHATE REDUCTASE"/>
    <property type="match status" value="1"/>
</dbReference>
<evidence type="ECO:0000259" key="1">
    <source>
        <dbReference type="Pfam" id="PF01872"/>
    </source>
</evidence>
<dbReference type="InterPro" id="IPR050765">
    <property type="entry name" value="Riboflavin_Biosynth_HTPR"/>
</dbReference>
<dbReference type="GO" id="GO:0009231">
    <property type="term" value="P:riboflavin biosynthetic process"/>
    <property type="evidence" value="ECO:0007669"/>
    <property type="project" value="InterPro"/>
</dbReference>
<reference evidence="2 3" key="1">
    <citation type="submission" date="2016-10" db="EMBL/GenBank/DDBJ databases">
        <authorList>
            <person name="de Groot N.N."/>
        </authorList>
    </citation>
    <scope>NUCLEOTIDE SEQUENCE [LARGE SCALE GENOMIC DNA]</scope>
    <source>
        <strain evidence="2 3">DSM 43019</strain>
    </source>
</reference>
<dbReference type="STRING" id="35752.SAMN05421541_120124"/>
<dbReference type="InterPro" id="IPR002734">
    <property type="entry name" value="RibDG_C"/>
</dbReference>
<protein>
    <submittedName>
        <fullName evidence="2">Dihydrofolate reductase</fullName>
    </submittedName>
</protein>
<dbReference type="InterPro" id="IPR024072">
    <property type="entry name" value="DHFR-like_dom_sf"/>
</dbReference>
<feature type="domain" description="Bacterial bifunctional deaminase-reductase C-terminal" evidence="1">
    <location>
        <begin position="3"/>
        <end position="180"/>
    </location>
</feature>
<dbReference type="AlphaFoldDB" id="A0A1I2LED6"/>
<evidence type="ECO:0000313" key="3">
    <source>
        <dbReference type="Proteomes" id="UP000199645"/>
    </source>
</evidence>
<dbReference type="RefSeq" id="WP_093621258.1">
    <property type="nucleotide sequence ID" value="NZ_BOMT01000094.1"/>
</dbReference>
<dbReference type="EMBL" id="FONV01000020">
    <property type="protein sequence ID" value="SFF75436.1"/>
    <property type="molecule type" value="Genomic_DNA"/>
</dbReference>
<accession>A0A1I2LED6</accession>
<name>A0A1I2LED6_9ACTN</name>
<dbReference type="Gene3D" id="3.40.430.10">
    <property type="entry name" value="Dihydrofolate Reductase, subunit A"/>
    <property type="match status" value="1"/>
</dbReference>
<gene>
    <name evidence="2" type="ORF">SAMN05421541_120124</name>
</gene>
<evidence type="ECO:0000313" key="2">
    <source>
        <dbReference type="EMBL" id="SFF75436.1"/>
    </source>
</evidence>
<dbReference type="OrthoDB" id="195113at2"/>
<keyword evidence="3" id="KW-1185">Reference proteome</keyword>
<dbReference type="Pfam" id="PF01872">
    <property type="entry name" value="RibD_C"/>
    <property type="match status" value="1"/>
</dbReference>
<proteinExistence type="predicted"/>
<dbReference type="Proteomes" id="UP000199645">
    <property type="component" value="Unassembled WGS sequence"/>
</dbReference>
<dbReference type="PANTHER" id="PTHR38011">
    <property type="entry name" value="DIHYDROFOLATE REDUCTASE FAMILY PROTEIN (AFU_ORTHOLOGUE AFUA_8G06820)"/>
    <property type="match status" value="1"/>
</dbReference>
<dbReference type="GO" id="GO:0008703">
    <property type="term" value="F:5-amino-6-(5-phosphoribosylamino)uracil reductase activity"/>
    <property type="evidence" value="ECO:0007669"/>
    <property type="project" value="InterPro"/>
</dbReference>